<dbReference type="AlphaFoldDB" id="A0A6B2LPF2"/>
<protein>
    <submittedName>
        <fullName evidence="1">Uncharacterized protein</fullName>
    </submittedName>
</protein>
<proteinExistence type="predicted"/>
<dbReference type="EMBL" id="GIBP01010033">
    <property type="protein sequence ID" value="NDV39002.1"/>
    <property type="molecule type" value="Transcribed_RNA"/>
</dbReference>
<reference evidence="1" key="1">
    <citation type="journal article" date="2020" name="J. Eukaryot. Microbiol.">
        <title>De novo Sequencing, Assembly and Annotation of the Transcriptome for the Free-Living Testate Amoeba Arcella intermedia.</title>
        <authorList>
            <person name="Ribeiro G.M."/>
            <person name="Porfirio-Sousa A.L."/>
            <person name="Maurer-Alcala X.X."/>
            <person name="Katz L.A."/>
            <person name="Lahr D.J.G."/>
        </authorList>
    </citation>
    <scope>NUCLEOTIDE SEQUENCE</scope>
</reference>
<evidence type="ECO:0000313" key="1">
    <source>
        <dbReference type="EMBL" id="NDV39002.1"/>
    </source>
</evidence>
<name>A0A6B2LPF2_9EUKA</name>
<accession>A0A6B2LPF2</accession>
<sequence>MSTSTCSKKRSVPHIIWCLNISFHFNQNIYNFQVSIKRCSNQRCISFKVHLSLNPYFHIPRNFPILIRCFNISFALDQYFDYFHISLLTSTLKGSPAIFHFQIDKYLFIVIWIEEHVSHFLKETFFTSIIKLF</sequence>
<organism evidence="1">
    <name type="scientific">Arcella intermedia</name>
    <dbReference type="NCBI Taxonomy" id="1963864"/>
    <lineage>
        <taxon>Eukaryota</taxon>
        <taxon>Amoebozoa</taxon>
        <taxon>Tubulinea</taxon>
        <taxon>Elardia</taxon>
        <taxon>Arcellinida</taxon>
        <taxon>Sphaerothecina</taxon>
        <taxon>Arcellidae</taxon>
        <taxon>Arcella</taxon>
    </lineage>
</organism>